<dbReference type="PANTHER" id="PTHR47683">
    <property type="entry name" value="PSEUDOURIDINE SYNTHASE FAMILY PROTEIN-RELATED"/>
    <property type="match status" value="1"/>
</dbReference>
<gene>
    <name evidence="7" type="ORF">DPQ25_09215</name>
</gene>
<dbReference type="CDD" id="cd02870">
    <property type="entry name" value="PseudoU_synth_RsuA_like"/>
    <property type="match status" value="1"/>
</dbReference>
<evidence type="ECO:0000256" key="2">
    <source>
        <dbReference type="ARBA" id="ARBA00023235"/>
    </source>
</evidence>
<dbReference type="RefSeq" id="WP_112332876.1">
    <property type="nucleotide sequence ID" value="NZ_JADPHD010000003.1"/>
</dbReference>
<dbReference type="PROSITE" id="PS01149">
    <property type="entry name" value="PSI_RSU"/>
    <property type="match status" value="1"/>
</dbReference>
<evidence type="ECO:0000256" key="4">
    <source>
        <dbReference type="RuleBase" id="RU003887"/>
    </source>
</evidence>
<dbReference type="NCBIfam" id="TIGR00093">
    <property type="entry name" value="pseudouridine synthase"/>
    <property type="match status" value="1"/>
</dbReference>
<keyword evidence="8" id="KW-1185">Reference proteome</keyword>
<protein>
    <recommendedName>
        <fullName evidence="4">Pseudouridine synthase</fullName>
        <ecNumber evidence="4">5.4.99.-</ecNumber>
    </recommendedName>
</protein>
<proteinExistence type="inferred from homology"/>
<feature type="region of interest" description="Disordered" evidence="5">
    <location>
        <begin position="238"/>
        <end position="281"/>
    </location>
</feature>
<sequence length="281" mass="31736">MEKEMRLQKMLAECGVASRRKAEELITEGVVSVNGHPAELGQKVNPKKDRVTVHGELVKYTTDHVYLMLHKPRGIVTTMSDEMNRRCVAELVQDIPERVYPVGRLDRDSEGLLLMTNDGAFANALMHPAHHVPKVYRVTVRPGITEDQLTQMTVGVLLDGRMTAPAKVRVLSQEQGRAVLEYTLYEGRNREIRRVCELVGLEVARLKRTAVGSVRLGMLQPGQWRSLTAEEVRALKAEAQKDKRSIKTVEREDGRHGHNTAAQRGRKSSFSKKASTDRRRR</sequence>
<keyword evidence="3" id="KW-0694">RNA-binding</keyword>
<evidence type="ECO:0000313" key="8">
    <source>
        <dbReference type="Proteomes" id="UP000249377"/>
    </source>
</evidence>
<evidence type="ECO:0000313" key="7">
    <source>
        <dbReference type="EMBL" id="RAQ28493.1"/>
    </source>
</evidence>
<dbReference type="InterPro" id="IPR006145">
    <property type="entry name" value="PsdUridine_synth_RsuA/RluA"/>
</dbReference>
<dbReference type="InterPro" id="IPR020103">
    <property type="entry name" value="PsdUridine_synth_cat_dom_sf"/>
</dbReference>
<dbReference type="PANTHER" id="PTHR47683:SF2">
    <property type="entry name" value="RNA-BINDING S4 DOMAIN-CONTAINING PROTEIN"/>
    <property type="match status" value="1"/>
</dbReference>
<dbReference type="FunFam" id="3.10.290.10:FF:000003">
    <property type="entry name" value="Pseudouridine synthase"/>
    <property type="match status" value="1"/>
</dbReference>
<keyword evidence="2 4" id="KW-0413">Isomerase</keyword>
<dbReference type="SMART" id="SM00363">
    <property type="entry name" value="S4"/>
    <property type="match status" value="1"/>
</dbReference>
<dbReference type="InterPro" id="IPR002942">
    <property type="entry name" value="S4_RNA-bd"/>
</dbReference>
<accession>A0A328UEC0</accession>
<dbReference type="GO" id="GO:0003723">
    <property type="term" value="F:RNA binding"/>
    <property type="evidence" value="ECO:0007669"/>
    <property type="project" value="UniProtKB-KW"/>
</dbReference>
<dbReference type="EMBL" id="QLYR01000005">
    <property type="protein sequence ID" value="RAQ28493.1"/>
    <property type="molecule type" value="Genomic_DNA"/>
</dbReference>
<dbReference type="InterPro" id="IPR050343">
    <property type="entry name" value="RsuA_PseudoU_synthase"/>
</dbReference>
<dbReference type="InterPro" id="IPR042092">
    <property type="entry name" value="PsdUridine_s_RsuA/RluB/E/F_cat"/>
</dbReference>
<dbReference type="Proteomes" id="UP000249377">
    <property type="component" value="Unassembled WGS sequence"/>
</dbReference>
<dbReference type="Pfam" id="PF00849">
    <property type="entry name" value="PseudoU_synth_2"/>
    <property type="match status" value="1"/>
</dbReference>
<dbReference type="CDD" id="cd00165">
    <property type="entry name" value="S4"/>
    <property type="match status" value="1"/>
</dbReference>
<dbReference type="Gene3D" id="3.10.290.10">
    <property type="entry name" value="RNA-binding S4 domain"/>
    <property type="match status" value="1"/>
</dbReference>
<name>A0A328UEC0_9FIRM</name>
<dbReference type="SUPFAM" id="SSF55120">
    <property type="entry name" value="Pseudouridine synthase"/>
    <property type="match status" value="1"/>
</dbReference>
<dbReference type="SUPFAM" id="SSF55174">
    <property type="entry name" value="Alpha-L RNA-binding motif"/>
    <property type="match status" value="1"/>
</dbReference>
<dbReference type="InterPro" id="IPR020094">
    <property type="entry name" value="TruA/RsuA/RluB/E/F_N"/>
</dbReference>
<comment type="similarity">
    <text evidence="1 4">Belongs to the pseudouridine synthase RsuA family.</text>
</comment>
<reference evidence="7 8" key="1">
    <citation type="submission" date="2018-06" db="EMBL/GenBank/DDBJ databases">
        <title>Noncontiguous genome sequence of Ruminococcaceae bacterium ASD2818.</title>
        <authorList>
            <person name="Chaplin A.V."/>
            <person name="Sokolova S.R."/>
            <person name="Kochetkova T.O."/>
            <person name="Goltsov A.Y."/>
            <person name="Trofimov D.Y."/>
            <person name="Efimov B.A."/>
        </authorList>
    </citation>
    <scope>NUCLEOTIDE SEQUENCE [LARGE SCALE GENOMIC DNA]</scope>
    <source>
        <strain evidence="7 8">ASD2818</strain>
    </source>
</reference>
<dbReference type="Gene3D" id="3.30.70.1560">
    <property type="entry name" value="Alpha-L RNA-binding motif"/>
    <property type="match status" value="1"/>
</dbReference>
<dbReference type="PROSITE" id="PS50889">
    <property type="entry name" value="S4"/>
    <property type="match status" value="1"/>
</dbReference>
<evidence type="ECO:0000256" key="1">
    <source>
        <dbReference type="ARBA" id="ARBA00008348"/>
    </source>
</evidence>
<feature type="compositionally biased region" description="Basic and acidic residues" evidence="5">
    <location>
        <begin position="238"/>
        <end position="256"/>
    </location>
</feature>
<feature type="domain" description="RNA-binding S4" evidence="6">
    <location>
        <begin position="5"/>
        <end position="62"/>
    </location>
</feature>
<organism evidence="7 8">
    <name type="scientific">Hydrogeniiclostridium mannosilyticum</name>
    <dbReference type="NCBI Taxonomy" id="2764322"/>
    <lineage>
        <taxon>Bacteria</taxon>
        <taxon>Bacillati</taxon>
        <taxon>Bacillota</taxon>
        <taxon>Clostridia</taxon>
        <taxon>Eubacteriales</taxon>
        <taxon>Acutalibacteraceae</taxon>
        <taxon>Hydrogeniiclostridium</taxon>
    </lineage>
</organism>
<dbReference type="InterPro" id="IPR018496">
    <property type="entry name" value="PsdUridine_synth_RsuA/RluB_CS"/>
</dbReference>
<evidence type="ECO:0000256" key="5">
    <source>
        <dbReference type="SAM" id="MobiDB-lite"/>
    </source>
</evidence>
<evidence type="ECO:0000259" key="6">
    <source>
        <dbReference type="SMART" id="SM00363"/>
    </source>
</evidence>
<dbReference type="Gene3D" id="3.30.70.580">
    <property type="entry name" value="Pseudouridine synthase I, catalytic domain, N-terminal subdomain"/>
    <property type="match status" value="1"/>
</dbReference>
<dbReference type="InterPro" id="IPR000748">
    <property type="entry name" value="PsdUridine_synth_RsuA/RluB/E/F"/>
</dbReference>
<dbReference type="EC" id="5.4.99.-" evidence="4"/>
<dbReference type="AlphaFoldDB" id="A0A328UEC0"/>
<dbReference type="InterPro" id="IPR036986">
    <property type="entry name" value="S4_RNA-bd_sf"/>
</dbReference>
<comment type="caution">
    <text evidence="7">The sequence shown here is derived from an EMBL/GenBank/DDBJ whole genome shotgun (WGS) entry which is preliminary data.</text>
</comment>
<dbReference type="Pfam" id="PF01479">
    <property type="entry name" value="S4"/>
    <property type="match status" value="1"/>
</dbReference>
<dbReference type="GO" id="GO:0120159">
    <property type="term" value="F:rRNA pseudouridine synthase activity"/>
    <property type="evidence" value="ECO:0007669"/>
    <property type="project" value="UniProtKB-ARBA"/>
</dbReference>
<evidence type="ECO:0000256" key="3">
    <source>
        <dbReference type="PROSITE-ProRule" id="PRU00182"/>
    </source>
</evidence>
<dbReference type="GO" id="GO:0000455">
    <property type="term" value="P:enzyme-directed rRNA pseudouridine synthesis"/>
    <property type="evidence" value="ECO:0007669"/>
    <property type="project" value="UniProtKB-ARBA"/>
</dbReference>